<organism evidence="3 4">
    <name type="scientific">Coprococcus catus</name>
    <dbReference type="NCBI Taxonomy" id="116085"/>
    <lineage>
        <taxon>Bacteria</taxon>
        <taxon>Bacillati</taxon>
        <taxon>Bacillota</taxon>
        <taxon>Clostridia</taxon>
        <taxon>Lachnospirales</taxon>
        <taxon>Lachnospiraceae</taxon>
        <taxon>Coprococcus</taxon>
    </lineage>
</organism>
<comment type="caution">
    <text evidence="3">The sequence shown here is derived from an EMBL/GenBank/DDBJ whole genome shotgun (WGS) entry which is preliminary data.</text>
</comment>
<dbReference type="AlphaFoldDB" id="A0A3E2TKC1"/>
<evidence type="ECO:0000313" key="3">
    <source>
        <dbReference type="EMBL" id="RGB77634.1"/>
    </source>
</evidence>
<proteinExistence type="predicted"/>
<accession>A0A3E2TKC1</accession>
<evidence type="ECO:0000256" key="2">
    <source>
        <dbReference type="ARBA" id="ARBA00023315"/>
    </source>
</evidence>
<dbReference type="Proteomes" id="UP000260773">
    <property type="component" value="Unassembled WGS sequence"/>
</dbReference>
<dbReference type="PANTHER" id="PTHR36449:SF1">
    <property type="entry name" value="ACETYLTRANSFERASE"/>
    <property type="match status" value="1"/>
</dbReference>
<dbReference type="GO" id="GO:0016746">
    <property type="term" value="F:acyltransferase activity"/>
    <property type="evidence" value="ECO:0007669"/>
    <property type="project" value="UniProtKB-KW"/>
</dbReference>
<evidence type="ECO:0008006" key="5">
    <source>
        <dbReference type="Google" id="ProtNLM"/>
    </source>
</evidence>
<gene>
    <name evidence="3" type="ORF">DW070_12120</name>
</gene>
<dbReference type="PANTHER" id="PTHR36449">
    <property type="entry name" value="ACETYLTRANSFERASE-RELATED"/>
    <property type="match status" value="1"/>
</dbReference>
<sequence length="200" mass="22433">MSIALSSLIEATKEDEGLLRQILSSFSCNKDEDIENFLHSRAVEFESLSKARTYLICDENQLMETNFCLDQIVIYGYISIALKILSVPYDVSNRKRKEIDGLSAKIHGEQIKDFSCYLIGQLSKNSSVQNNDISGAELLQAAYDVIMAAVDAVGGRYVMIECHEKEKLMQFYAVNGFEEISHIADGKCPMVQMIRKIANA</sequence>
<evidence type="ECO:0000313" key="4">
    <source>
        <dbReference type="Proteomes" id="UP000260773"/>
    </source>
</evidence>
<dbReference type="Gene3D" id="3.40.630.30">
    <property type="match status" value="1"/>
</dbReference>
<protein>
    <recommendedName>
        <fullName evidence="5">GNAT family acetyltransferase</fullName>
    </recommendedName>
</protein>
<evidence type="ECO:0000256" key="1">
    <source>
        <dbReference type="ARBA" id="ARBA00022679"/>
    </source>
</evidence>
<name>A0A3E2TKC1_9FIRM</name>
<keyword evidence="2" id="KW-0012">Acyltransferase</keyword>
<reference evidence="3 4" key="1">
    <citation type="submission" date="2018-08" db="EMBL/GenBank/DDBJ databases">
        <title>A genome reference for cultivated species of the human gut microbiota.</title>
        <authorList>
            <person name="Zou Y."/>
            <person name="Xue W."/>
            <person name="Luo G."/>
        </authorList>
    </citation>
    <scope>NUCLEOTIDE SEQUENCE [LARGE SCALE GENOMIC DNA]</scope>
    <source>
        <strain evidence="3 4">AF45-17</strain>
    </source>
</reference>
<dbReference type="EMBL" id="QVEP01000033">
    <property type="protein sequence ID" value="RGB77634.1"/>
    <property type="molecule type" value="Genomic_DNA"/>
</dbReference>
<keyword evidence="1" id="KW-0808">Transferase</keyword>